<name>A0ABM3GZ17_9MYRT</name>
<dbReference type="GeneID" id="115731444"/>
<evidence type="ECO:0000313" key="4">
    <source>
        <dbReference type="RefSeq" id="XP_048129599.1"/>
    </source>
</evidence>
<dbReference type="Proteomes" id="UP000827889">
    <property type="component" value="Chromosome 1"/>
</dbReference>
<dbReference type="Pfam" id="PF23598">
    <property type="entry name" value="LRR_14"/>
    <property type="match status" value="1"/>
</dbReference>
<gene>
    <name evidence="4" type="primary">LOC115731444</name>
</gene>
<evidence type="ECO:0000256" key="1">
    <source>
        <dbReference type="ARBA" id="ARBA00022737"/>
    </source>
</evidence>
<reference evidence="4" key="2">
    <citation type="submission" date="2025-08" db="UniProtKB">
        <authorList>
            <consortium name="RefSeq"/>
        </authorList>
    </citation>
    <scope>IDENTIFICATION</scope>
    <source>
        <tissue evidence="4">Leaf</tissue>
    </source>
</reference>
<reference evidence="3" key="1">
    <citation type="submission" date="2025-05" db="UniProtKB">
        <authorList>
            <consortium name="RefSeq"/>
        </authorList>
    </citation>
    <scope>NUCLEOTIDE SEQUENCE [LARGE SCALE GENOMIC DNA]</scope>
</reference>
<feature type="domain" description="Disease resistance R13L4/SHOC-2-like LRR" evidence="2">
    <location>
        <begin position="99"/>
        <end position="248"/>
    </location>
</feature>
<keyword evidence="3" id="KW-1185">Reference proteome</keyword>
<dbReference type="PANTHER" id="PTHR16083:SF83">
    <property type="entry name" value="LEUCINE-RICH REPEAT-CONTAINING PROTEIN 40"/>
    <property type="match status" value="1"/>
</dbReference>
<dbReference type="PANTHER" id="PTHR16083">
    <property type="entry name" value="LEUCINE RICH REPEAT CONTAINING PROTEIN"/>
    <property type="match status" value="1"/>
</dbReference>
<keyword evidence="1" id="KW-0677">Repeat</keyword>
<protein>
    <submittedName>
        <fullName evidence="4">Disease resistance protein RUN1-like</fullName>
    </submittedName>
</protein>
<dbReference type="RefSeq" id="XP_048129599.1">
    <property type="nucleotide sequence ID" value="XM_048273642.1"/>
</dbReference>
<accession>A0ABM3GZ17</accession>
<dbReference type="InterPro" id="IPR032675">
    <property type="entry name" value="LRR_dom_sf"/>
</dbReference>
<dbReference type="SUPFAM" id="SSF52047">
    <property type="entry name" value="RNI-like"/>
    <property type="match status" value="1"/>
</dbReference>
<proteinExistence type="predicted"/>
<organism evidence="3 4">
    <name type="scientific">Rhodamnia argentea</name>
    <dbReference type="NCBI Taxonomy" id="178133"/>
    <lineage>
        <taxon>Eukaryota</taxon>
        <taxon>Viridiplantae</taxon>
        <taxon>Streptophyta</taxon>
        <taxon>Embryophyta</taxon>
        <taxon>Tracheophyta</taxon>
        <taxon>Spermatophyta</taxon>
        <taxon>Magnoliopsida</taxon>
        <taxon>eudicotyledons</taxon>
        <taxon>Gunneridae</taxon>
        <taxon>Pentapetalae</taxon>
        <taxon>rosids</taxon>
        <taxon>malvids</taxon>
        <taxon>Myrtales</taxon>
        <taxon>Myrtaceae</taxon>
        <taxon>Myrtoideae</taxon>
        <taxon>Myrteae</taxon>
        <taxon>Australasian group</taxon>
        <taxon>Rhodamnia</taxon>
    </lineage>
</organism>
<evidence type="ECO:0000313" key="3">
    <source>
        <dbReference type="Proteomes" id="UP000827889"/>
    </source>
</evidence>
<dbReference type="Gene3D" id="3.80.10.10">
    <property type="entry name" value="Ribonuclease Inhibitor"/>
    <property type="match status" value="2"/>
</dbReference>
<dbReference type="InterPro" id="IPR055414">
    <property type="entry name" value="LRR_R13L4/SHOC2-like"/>
</dbReference>
<evidence type="ECO:0000259" key="2">
    <source>
        <dbReference type="Pfam" id="PF23598"/>
    </source>
</evidence>
<sequence length="307" mass="35271">MLDHEQRYCFTYEGLESLSGLRFLEVEGSMRNFDAEERLRWHESPSNVLPTNENSVLLPRLRWLSWRCFPPTLNIANFFVEDLVILNLSWSKITDDWKGWSHMKVMKNLKVLNLSYCDSLQRLPDEPGRGLASLEYVSLSFCSSLKRLPDSIGNMKSPIELDISYSGIGELPDSIRKLKNLKRLKMQGSKISKIPDTLWMIEKLEEIDASNISPKFHVNIGNCIHKNESLRILKLFSAEIHLLARLPESLVTLSLGSLEMDTFPDLSNLTNLKELDLRFSFLDSDGESYGETDVLWKNIRYHSGLGT</sequence>